<evidence type="ECO:0000313" key="2">
    <source>
        <dbReference type="Proteomes" id="UP000199225"/>
    </source>
</evidence>
<name>A0A1G8WR13_9BACI</name>
<keyword evidence="2" id="KW-1185">Reference proteome</keyword>
<sequence>MRTLLPFPSLNFHDVTIQGLARMNGILMIEPVSGTEVDHPVFELLNGFL</sequence>
<dbReference type="AlphaFoldDB" id="A0A1G8WR13"/>
<dbReference type="EMBL" id="FNEV01000018">
    <property type="protein sequence ID" value="SDJ80065.1"/>
    <property type="molecule type" value="Genomic_DNA"/>
</dbReference>
<organism evidence="1 2">
    <name type="scientific">Salimicrobium halophilum</name>
    <dbReference type="NCBI Taxonomy" id="86666"/>
    <lineage>
        <taxon>Bacteria</taxon>
        <taxon>Bacillati</taxon>
        <taxon>Bacillota</taxon>
        <taxon>Bacilli</taxon>
        <taxon>Bacillales</taxon>
        <taxon>Bacillaceae</taxon>
        <taxon>Salimicrobium</taxon>
    </lineage>
</organism>
<reference evidence="2" key="1">
    <citation type="submission" date="2016-10" db="EMBL/GenBank/DDBJ databases">
        <authorList>
            <person name="Varghese N."/>
            <person name="Submissions S."/>
        </authorList>
    </citation>
    <scope>NUCLEOTIDE SEQUENCE [LARGE SCALE GENOMIC DNA]</scope>
    <source>
        <strain evidence="2">DSM 4771</strain>
    </source>
</reference>
<dbReference type="Proteomes" id="UP000199225">
    <property type="component" value="Unassembled WGS sequence"/>
</dbReference>
<gene>
    <name evidence="1" type="ORF">SAMN04490247_3268</name>
</gene>
<evidence type="ECO:0000313" key="1">
    <source>
        <dbReference type="EMBL" id="SDJ80065.1"/>
    </source>
</evidence>
<protein>
    <submittedName>
        <fullName evidence="1">Uncharacterized protein</fullName>
    </submittedName>
</protein>
<proteinExistence type="predicted"/>
<accession>A0A1G8WR13</accession>